<keyword evidence="2" id="KW-1185">Reference proteome</keyword>
<protein>
    <submittedName>
        <fullName evidence="1">23850_t:CDS:1</fullName>
    </submittedName>
</protein>
<feature type="non-terminal residue" evidence="1">
    <location>
        <position position="127"/>
    </location>
</feature>
<evidence type="ECO:0000313" key="2">
    <source>
        <dbReference type="Proteomes" id="UP000789405"/>
    </source>
</evidence>
<dbReference type="EMBL" id="CAJVPY010011021">
    <property type="protein sequence ID" value="CAG8723725.1"/>
    <property type="molecule type" value="Genomic_DNA"/>
</dbReference>
<sequence>MEKENSSTPPLTRNTDETNIFTSSIFDTLQSESDSLITEQITLNPSSYTLLDSPSLPTFHNSTNNQKEVWFSDINSLNAIFASLGTSNALAKNSKIDDSKKDIIECSKLVDNNNFNTLLIDDIESSE</sequence>
<reference evidence="1" key="1">
    <citation type="submission" date="2021-06" db="EMBL/GenBank/DDBJ databases">
        <authorList>
            <person name="Kallberg Y."/>
            <person name="Tangrot J."/>
            <person name="Rosling A."/>
        </authorList>
    </citation>
    <scope>NUCLEOTIDE SEQUENCE</scope>
    <source>
        <strain evidence="1">MA453B</strain>
    </source>
</reference>
<gene>
    <name evidence="1" type="ORF">DERYTH_LOCUS14522</name>
</gene>
<evidence type="ECO:0000313" key="1">
    <source>
        <dbReference type="EMBL" id="CAG8723725.1"/>
    </source>
</evidence>
<dbReference type="Proteomes" id="UP000789405">
    <property type="component" value="Unassembled WGS sequence"/>
</dbReference>
<dbReference type="OrthoDB" id="2435927at2759"/>
<dbReference type="AlphaFoldDB" id="A0A9N9ND11"/>
<comment type="caution">
    <text evidence="1">The sequence shown here is derived from an EMBL/GenBank/DDBJ whole genome shotgun (WGS) entry which is preliminary data.</text>
</comment>
<proteinExistence type="predicted"/>
<name>A0A9N9ND11_9GLOM</name>
<organism evidence="1 2">
    <name type="scientific">Dentiscutata erythropus</name>
    <dbReference type="NCBI Taxonomy" id="1348616"/>
    <lineage>
        <taxon>Eukaryota</taxon>
        <taxon>Fungi</taxon>
        <taxon>Fungi incertae sedis</taxon>
        <taxon>Mucoromycota</taxon>
        <taxon>Glomeromycotina</taxon>
        <taxon>Glomeromycetes</taxon>
        <taxon>Diversisporales</taxon>
        <taxon>Gigasporaceae</taxon>
        <taxon>Dentiscutata</taxon>
    </lineage>
</organism>
<accession>A0A9N9ND11</accession>